<organism evidence="3">
    <name type="scientific">Ralstonia solanacearum</name>
    <name type="common">Pseudomonas solanacearum</name>
    <dbReference type="NCBI Taxonomy" id="305"/>
    <lineage>
        <taxon>Bacteria</taxon>
        <taxon>Pseudomonadati</taxon>
        <taxon>Pseudomonadota</taxon>
        <taxon>Betaproteobacteria</taxon>
        <taxon>Burkholderiales</taxon>
        <taxon>Burkholderiaceae</taxon>
        <taxon>Ralstonia</taxon>
        <taxon>Ralstonia solanacearum species complex</taxon>
    </lineage>
</organism>
<evidence type="ECO:0000313" key="4">
    <source>
        <dbReference type="EMBL" id="UZF17850.1"/>
    </source>
</evidence>
<dbReference type="Pfam" id="PF05593">
    <property type="entry name" value="RHS_repeat"/>
    <property type="match status" value="1"/>
</dbReference>
<name>A0A0S4WYI9_RALSL</name>
<geneLocation type="plasmid" evidence="4">
    <name>p1</name>
</geneLocation>
<dbReference type="EMBL" id="LN899820">
    <property type="protein sequence ID" value="CUV56747.1"/>
    <property type="molecule type" value="Genomic_DNA"/>
</dbReference>
<dbReference type="Gene3D" id="2.180.10.10">
    <property type="entry name" value="RHS repeat-associated core"/>
    <property type="match status" value="2"/>
</dbReference>
<sequence length="881" mass="94020">MRDQSIDVVCVGSGPRIQRWKAAISFAKLGLPSAAVVLSLLSSLSFAGTAITRVEAKLLWRDVCTGANFYDTESQAVQASIVCLQASSPPTASQVTTYYGDFACPSSVTTNGQAVYRCSHVQYTFPNQPSASQLAATRSAYIAGSKCPDGFSGRQTAIDSDGNTVSYCTLVKTTFDPPSKGCPWVGDPIEPTSGITKETELDYRAPNGLLEFVRTYRSDIGQFTSAVSSSGFFDYSSPPLAPMGRCVDGRYNTMHTDASGNAIKASYCFPVMPIGSVDKPHALLWDETGRQIDFDMSSGTPVPNADINDRAVKTTDASGNVQWRLTREDNTVELYAANGALLSRTTADGKTVTYSYSTASTPTTIAPTSGLLIAQTDPFGRALSFRYNSTGLMTQMTDPAGRAYNYTYDTTSAECAAGTCNRVVQVQFPDQFARQYLYNESSLIGASTPPSPPLLTGINEVWPATSNSARQTVRASTFGYDSSNLSILTQRAGGLDQYTVTSRSSGSVTVKDPLGAQRTTAYQTLFGATYPSSRSQPAGSGCSASTTSWNYDAHGNAASTLDVNAHRTCSAYDLSRNLETTRVAGLSNTATCSTYTATGTILPAGSRKVSMQWHPEWRLEVKRAEPGTIITSVYNGQPDPFNANAMASCAPSTALLPDGKPIAVLCTQVEQATTDMDGSQGLSASLQSAVPNRVRSWTYNAYGQVLTETDPLNNTTTYTYYSDTSFTGADPNAVGHTLGDLQSVTNAKGQMTRYTKYDKHGNVLESVDANGVTTTNTYDLRQRLLSVSVGGQSTSYTYDATGQLLNVTAPDGSSIGFTYDGAHRLTGVSDSQGNSISYTLDAIGNRTQEQAKDSSGTLSRQITRVIDSLNRLQKVTVGTAQ</sequence>
<keyword evidence="4" id="KW-0614">Plasmid</keyword>
<feature type="domain" description="Teneurin-like YD-shell" evidence="2">
    <location>
        <begin position="742"/>
        <end position="845"/>
    </location>
</feature>
<reference evidence="4" key="2">
    <citation type="submission" date="2021-10" db="EMBL/GenBank/DDBJ databases">
        <title>Complete genome sequences of five Ralstonia solancearum strains isolated from sunflower.</title>
        <authorList>
            <person name="She X."/>
            <person name="He Z."/>
        </authorList>
    </citation>
    <scope>NUCLEOTIDE SEQUENCE</scope>
    <source>
        <strain evidence="4">RS638</strain>
        <plasmid evidence="4">p1</plasmid>
    </source>
</reference>
<proteinExistence type="predicted"/>
<dbReference type="Pfam" id="PF25023">
    <property type="entry name" value="TEN_YD-shell"/>
    <property type="match status" value="1"/>
</dbReference>
<keyword evidence="1" id="KW-0677">Repeat</keyword>
<accession>A0A0S4WYI9</accession>
<evidence type="ECO:0000313" key="3">
    <source>
        <dbReference type="EMBL" id="CUV56747.1"/>
    </source>
</evidence>
<dbReference type="InterPro" id="IPR031325">
    <property type="entry name" value="RHS_repeat"/>
</dbReference>
<dbReference type="PATRIC" id="fig|305.108.peg.3797"/>
<protein>
    <submittedName>
        <fullName evidence="3">Putative rhs-related protein</fullName>
    </submittedName>
    <submittedName>
        <fullName evidence="4">RHS repeat protein</fullName>
    </submittedName>
</protein>
<reference evidence="3" key="1">
    <citation type="submission" date="2015-10" db="EMBL/GenBank/DDBJ databases">
        <authorList>
            <person name="Gilbert D.G."/>
        </authorList>
    </citation>
    <scope>NUCLEOTIDE SEQUENCE</scope>
    <source>
        <strain evidence="3">Phyl III-seqv23</strain>
    </source>
</reference>
<evidence type="ECO:0000256" key="1">
    <source>
        <dbReference type="ARBA" id="ARBA00022737"/>
    </source>
</evidence>
<dbReference type="InterPro" id="IPR056823">
    <property type="entry name" value="TEN-like_YD-shell"/>
</dbReference>
<gene>
    <name evidence="4" type="ORF">LH706_20145</name>
    <name evidence="3" type="ORF">RUN215_v1_960047</name>
</gene>
<evidence type="ECO:0000259" key="2">
    <source>
        <dbReference type="Pfam" id="PF25023"/>
    </source>
</evidence>
<dbReference type="AlphaFoldDB" id="A0A0S4WYI9"/>
<dbReference type="EMBL" id="CP085044">
    <property type="protein sequence ID" value="UZF17850.1"/>
    <property type="molecule type" value="Genomic_DNA"/>
</dbReference>
<dbReference type="NCBIfam" id="TIGR01643">
    <property type="entry name" value="YD_repeat_2x"/>
    <property type="match status" value="4"/>
</dbReference>
<dbReference type="PANTHER" id="PTHR32305:SF15">
    <property type="entry name" value="PROTEIN RHSA-RELATED"/>
    <property type="match status" value="1"/>
</dbReference>
<dbReference type="InterPro" id="IPR050708">
    <property type="entry name" value="T6SS_VgrG/RHS"/>
</dbReference>
<dbReference type="PANTHER" id="PTHR32305">
    <property type="match status" value="1"/>
</dbReference>
<dbReference type="InterPro" id="IPR006530">
    <property type="entry name" value="YD"/>
</dbReference>